<dbReference type="EMBL" id="HBGK01041057">
    <property type="protein sequence ID" value="CAD9300474.1"/>
    <property type="molecule type" value="Transcribed_RNA"/>
</dbReference>
<dbReference type="Pfam" id="PF00542">
    <property type="entry name" value="Ribosomal_L12"/>
    <property type="match status" value="1"/>
</dbReference>
<accession>A0A7S1VJG3</accession>
<dbReference type="Gene3D" id="3.30.1390.10">
    <property type="match status" value="1"/>
</dbReference>
<evidence type="ECO:0000259" key="4">
    <source>
        <dbReference type="Pfam" id="PF00542"/>
    </source>
</evidence>
<organism evidence="5">
    <name type="scientific">Grammatophora oceanica</name>
    <dbReference type="NCBI Taxonomy" id="210454"/>
    <lineage>
        <taxon>Eukaryota</taxon>
        <taxon>Sar</taxon>
        <taxon>Stramenopiles</taxon>
        <taxon>Ochrophyta</taxon>
        <taxon>Bacillariophyta</taxon>
        <taxon>Fragilariophyceae</taxon>
        <taxon>Fragilariophycidae</taxon>
        <taxon>Rhabdonematales</taxon>
        <taxon>Grammatophoraceae</taxon>
        <taxon>Grammatophora</taxon>
    </lineage>
</organism>
<feature type="domain" description="Large ribosomal subunit protein bL12 C-terminal" evidence="4">
    <location>
        <begin position="125"/>
        <end position="192"/>
    </location>
</feature>
<evidence type="ECO:0000256" key="2">
    <source>
        <dbReference type="ARBA" id="ARBA00022980"/>
    </source>
</evidence>
<evidence type="ECO:0000313" key="5">
    <source>
        <dbReference type="EMBL" id="CAD9300474.1"/>
    </source>
</evidence>
<dbReference type="CDD" id="cd00387">
    <property type="entry name" value="Ribosomal_L7_L12"/>
    <property type="match status" value="1"/>
</dbReference>
<dbReference type="PANTHER" id="PTHR45987:SF4">
    <property type="entry name" value="LARGE RIBOSOMAL SUBUNIT PROTEIN BL12M"/>
    <property type="match status" value="1"/>
</dbReference>
<dbReference type="GO" id="GO:0005840">
    <property type="term" value="C:ribosome"/>
    <property type="evidence" value="ECO:0007669"/>
    <property type="project" value="UniProtKB-KW"/>
</dbReference>
<dbReference type="PANTHER" id="PTHR45987">
    <property type="entry name" value="39S RIBOSOMAL PROTEIN L12"/>
    <property type="match status" value="1"/>
</dbReference>
<dbReference type="InterPro" id="IPR000206">
    <property type="entry name" value="Ribosomal_bL12"/>
</dbReference>
<dbReference type="HAMAP" id="MF_00368">
    <property type="entry name" value="Ribosomal_bL12"/>
    <property type="match status" value="1"/>
</dbReference>
<keyword evidence="3" id="KW-0687">Ribonucleoprotein</keyword>
<dbReference type="InterPro" id="IPR013823">
    <property type="entry name" value="Ribosomal_bL12_C"/>
</dbReference>
<dbReference type="GO" id="GO:0003729">
    <property type="term" value="F:mRNA binding"/>
    <property type="evidence" value="ECO:0007669"/>
    <property type="project" value="TreeGrafter"/>
</dbReference>
<evidence type="ECO:0000256" key="1">
    <source>
        <dbReference type="ARBA" id="ARBA00007197"/>
    </source>
</evidence>
<dbReference type="FunFam" id="3.30.1390.10:FF:000001">
    <property type="entry name" value="50S ribosomal protein L7/L12"/>
    <property type="match status" value="1"/>
</dbReference>
<reference evidence="5" key="1">
    <citation type="submission" date="2021-01" db="EMBL/GenBank/DDBJ databases">
        <authorList>
            <person name="Corre E."/>
            <person name="Pelletier E."/>
            <person name="Niang G."/>
            <person name="Scheremetjew M."/>
            <person name="Finn R."/>
            <person name="Kale V."/>
            <person name="Holt S."/>
            <person name="Cochrane G."/>
            <person name="Meng A."/>
            <person name="Brown T."/>
            <person name="Cohen L."/>
        </authorList>
    </citation>
    <scope>NUCLEOTIDE SEQUENCE</scope>
    <source>
        <strain evidence="5">CCMP 410</strain>
    </source>
</reference>
<dbReference type="NCBIfam" id="TIGR00855">
    <property type="entry name" value="L12"/>
    <property type="match status" value="1"/>
</dbReference>
<keyword evidence="2" id="KW-0689">Ribosomal protein</keyword>
<proteinExistence type="inferred from homology"/>
<dbReference type="GO" id="GO:0003735">
    <property type="term" value="F:structural constituent of ribosome"/>
    <property type="evidence" value="ECO:0007669"/>
    <property type="project" value="InterPro"/>
</dbReference>
<dbReference type="SUPFAM" id="SSF54736">
    <property type="entry name" value="ClpS-like"/>
    <property type="match status" value="1"/>
</dbReference>
<gene>
    <name evidence="5" type="ORF">GOCE00092_LOCUS21434</name>
</gene>
<name>A0A7S1VJG3_9STRA</name>
<sequence>MMISRTSGARCSRALLGRLRSPASATVTRATTSMIGDHFSSQAGPTEPAEVEFQSDKVKDLFAKMKDLEKEEVTQVSKLVFDRLGIELLPEELDPSLRAAAVAAAGIPGGGEEEEDAPKEEKTTFDVKLVGFDAKAKIKVIKEVRSIVGLGLKEAKELVDGAPKVVQKGVSKEAAEEFKTKIEAVGGQIELE</sequence>
<evidence type="ECO:0000256" key="3">
    <source>
        <dbReference type="ARBA" id="ARBA00023274"/>
    </source>
</evidence>
<dbReference type="AlphaFoldDB" id="A0A7S1VJG3"/>
<dbReference type="GO" id="GO:1990904">
    <property type="term" value="C:ribonucleoprotein complex"/>
    <property type="evidence" value="ECO:0007669"/>
    <property type="project" value="UniProtKB-KW"/>
</dbReference>
<dbReference type="GO" id="GO:0006412">
    <property type="term" value="P:translation"/>
    <property type="evidence" value="ECO:0007669"/>
    <property type="project" value="InterPro"/>
</dbReference>
<protein>
    <recommendedName>
        <fullName evidence="4">Large ribosomal subunit protein bL12 C-terminal domain-containing protein</fullName>
    </recommendedName>
</protein>
<dbReference type="InterPro" id="IPR014719">
    <property type="entry name" value="Ribosomal_bL12_C/ClpS-like"/>
</dbReference>
<comment type="similarity">
    <text evidence="1">Belongs to the bacterial ribosomal protein bL12 family.</text>
</comment>